<proteinExistence type="predicted"/>
<sequence length="240" mass="27334">MARRISMFLEAHIYGMASFTTVCADLSIVVVGGFCISMILVWKTMFFEAGVFLMTNPIAVCASNSGRTVRLTGKIRRGNSFHTSSNMISHDMTFLLDNKRKNFRNWRKRVKKKNMRLYIGILGIQTSEKLHCTIFVFSLRKNRRNSARTFGFAYTDRIWAETIKFIPNDSEFGKEFGDRKFALGQVFDITKKDVPLSDDKDAGRFTFDESLIFLPGTTMLLLHDDVYQGIGIATTNANNT</sequence>
<evidence type="ECO:0000256" key="1">
    <source>
        <dbReference type="SAM" id="Phobius"/>
    </source>
</evidence>
<name>A0AAQ3N3B4_VIGMU</name>
<accession>A0AAQ3N3B4</accession>
<gene>
    <name evidence="2" type="ORF">V8G54_023274</name>
</gene>
<keyword evidence="1" id="KW-1133">Transmembrane helix</keyword>
<keyword evidence="1" id="KW-0812">Transmembrane</keyword>
<dbReference type="Proteomes" id="UP001374535">
    <property type="component" value="Chromosome 7"/>
</dbReference>
<keyword evidence="1" id="KW-0472">Membrane</keyword>
<feature type="transmembrane region" description="Helical" evidence="1">
    <location>
        <begin position="12"/>
        <end position="40"/>
    </location>
</feature>
<dbReference type="EMBL" id="CP144694">
    <property type="protein sequence ID" value="WVZ02468.1"/>
    <property type="molecule type" value="Genomic_DNA"/>
</dbReference>
<dbReference type="AlphaFoldDB" id="A0AAQ3N3B4"/>
<organism evidence="2 3">
    <name type="scientific">Vigna mungo</name>
    <name type="common">Black gram</name>
    <name type="synonym">Phaseolus mungo</name>
    <dbReference type="NCBI Taxonomy" id="3915"/>
    <lineage>
        <taxon>Eukaryota</taxon>
        <taxon>Viridiplantae</taxon>
        <taxon>Streptophyta</taxon>
        <taxon>Embryophyta</taxon>
        <taxon>Tracheophyta</taxon>
        <taxon>Spermatophyta</taxon>
        <taxon>Magnoliopsida</taxon>
        <taxon>eudicotyledons</taxon>
        <taxon>Gunneridae</taxon>
        <taxon>Pentapetalae</taxon>
        <taxon>rosids</taxon>
        <taxon>fabids</taxon>
        <taxon>Fabales</taxon>
        <taxon>Fabaceae</taxon>
        <taxon>Papilionoideae</taxon>
        <taxon>50 kb inversion clade</taxon>
        <taxon>NPAAA clade</taxon>
        <taxon>indigoferoid/millettioid clade</taxon>
        <taxon>Phaseoleae</taxon>
        <taxon>Vigna</taxon>
    </lineage>
</organism>
<evidence type="ECO:0000313" key="2">
    <source>
        <dbReference type="EMBL" id="WVZ02468.1"/>
    </source>
</evidence>
<reference evidence="2 3" key="1">
    <citation type="journal article" date="2023" name="Life. Sci Alliance">
        <title>Evolutionary insights into 3D genome organization and epigenetic landscape of Vigna mungo.</title>
        <authorList>
            <person name="Junaid A."/>
            <person name="Singh B."/>
            <person name="Bhatia S."/>
        </authorList>
    </citation>
    <scope>NUCLEOTIDE SEQUENCE [LARGE SCALE GENOMIC DNA]</scope>
    <source>
        <strain evidence="2">Urdbean</strain>
    </source>
</reference>
<evidence type="ECO:0000313" key="3">
    <source>
        <dbReference type="Proteomes" id="UP001374535"/>
    </source>
</evidence>
<keyword evidence="3" id="KW-1185">Reference proteome</keyword>
<protein>
    <submittedName>
        <fullName evidence="2">Uncharacterized protein</fullName>
    </submittedName>
</protein>